<reference evidence="10" key="1">
    <citation type="submission" date="2018-10" db="EMBL/GenBank/DDBJ databases">
        <title>Hidden diversity of soil giant viruses.</title>
        <authorList>
            <person name="Schulz F."/>
            <person name="Alteio L."/>
            <person name="Goudeau D."/>
            <person name="Ryan E.M."/>
            <person name="Malmstrom R.R."/>
            <person name="Blanchard J."/>
            <person name="Woyke T."/>
        </authorList>
    </citation>
    <scope>NUCLEOTIDE SEQUENCE</scope>
    <source>
        <strain evidence="10">HYV1</strain>
    </source>
</reference>
<evidence type="ECO:0000259" key="9">
    <source>
        <dbReference type="Pfam" id="PF05649"/>
    </source>
</evidence>
<keyword evidence="3" id="KW-0645">Protease</keyword>
<evidence type="ECO:0000256" key="2">
    <source>
        <dbReference type="ARBA" id="ARBA00007357"/>
    </source>
</evidence>
<dbReference type="CDD" id="cd08662">
    <property type="entry name" value="M13"/>
    <property type="match status" value="1"/>
</dbReference>
<evidence type="ECO:0000256" key="3">
    <source>
        <dbReference type="ARBA" id="ARBA00022670"/>
    </source>
</evidence>
<protein>
    <submittedName>
        <fullName evidence="10">M13 family peptidase</fullName>
    </submittedName>
</protein>
<keyword evidence="6" id="KW-0862">Zinc</keyword>
<dbReference type="PANTHER" id="PTHR11733:SF167">
    <property type="entry name" value="FI17812P1-RELATED"/>
    <property type="match status" value="1"/>
</dbReference>
<dbReference type="InterPro" id="IPR008753">
    <property type="entry name" value="Peptidase_M13_N"/>
</dbReference>
<keyword evidence="7" id="KW-0482">Metalloprotease</keyword>
<evidence type="ECO:0000256" key="4">
    <source>
        <dbReference type="ARBA" id="ARBA00022723"/>
    </source>
</evidence>
<sequence length="612" mass="71173">MSYYNITQTIHPCDDFDNHVNAVWKLKNPIPPQYSSWNNFTSLIEENMVRLREILVSTNNAKLATLWNQGNDEVALNKLSLEDVMKNVATLTGDYQLHRLLEYGISTSINIYATSDKKNSGRNVLYVEPGSLGLPDRDFYFAEAMADKRTAYKKFISTLITGSESLYEFESTLAEHMLTRTELRNPELTYNIIEFKDLNSTYPLLNFEKIFETFGLPKTDVIVLTQPKYFNKLHSLMKTAPDTYKLFLKWHAMLDCIKYCDDASYEIYYEFYLKFLLGQAEKKPKWKRVISVIDANIGELLGKEYVKRHFSERSKMLAIDMIRNIVSELRKRIGLLDWMSAATKMKAYEKLDRLIVKIGYPDVWKDYSGLKLDNERTYFENILECSRWGVGDNLSKCYKPVDKTEWHMTPQTVNAYYNPSMNEIVFPAGILQQPFFSEDYDPGQNFGSFGAIVGHEITHGFDDKGKLYDADGNLNTWWTDKDSEIYETKTKILQDQFDGYDIDGVKINGKLTLGENIADLGGLTISYYAMLEFLKGTDVGEQKKRFFYQWATSWGCNYQLTDLKNRIYTDPHSPAYLRVNGIVRNMIEFYDCFGMKAEHKLYLPEEHRAKIW</sequence>
<dbReference type="GO" id="GO:0046872">
    <property type="term" value="F:metal ion binding"/>
    <property type="evidence" value="ECO:0007669"/>
    <property type="project" value="UniProtKB-KW"/>
</dbReference>
<proteinExistence type="inferred from homology"/>
<evidence type="ECO:0000256" key="5">
    <source>
        <dbReference type="ARBA" id="ARBA00022801"/>
    </source>
</evidence>
<dbReference type="PRINTS" id="PR00786">
    <property type="entry name" value="NEPRILYSIN"/>
</dbReference>
<dbReference type="GO" id="GO:0016485">
    <property type="term" value="P:protein processing"/>
    <property type="evidence" value="ECO:0007669"/>
    <property type="project" value="TreeGrafter"/>
</dbReference>
<dbReference type="SUPFAM" id="SSF55486">
    <property type="entry name" value="Metalloproteases ('zincins'), catalytic domain"/>
    <property type="match status" value="1"/>
</dbReference>
<dbReference type="PROSITE" id="PS51885">
    <property type="entry name" value="NEPRILYSIN"/>
    <property type="match status" value="1"/>
</dbReference>
<dbReference type="GO" id="GO:0005886">
    <property type="term" value="C:plasma membrane"/>
    <property type="evidence" value="ECO:0007669"/>
    <property type="project" value="TreeGrafter"/>
</dbReference>
<accession>A0A3G5AAB2</accession>
<evidence type="ECO:0000256" key="1">
    <source>
        <dbReference type="ARBA" id="ARBA00001947"/>
    </source>
</evidence>
<dbReference type="InterPro" id="IPR000718">
    <property type="entry name" value="Peptidase_M13"/>
</dbReference>
<comment type="cofactor">
    <cofactor evidence="1">
        <name>Zn(2+)</name>
        <dbReference type="ChEBI" id="CHEBI:29105"/>
    </cofactor>
</comment>
<feature type="domain" description="Peptidase M13 C-terminal" evidence="8">
    <location>
        <begin position="414"/>
        <end position="607"/>
    </location>
</feature>
<comment type="similarity">
    <text evidence="2">Belongs to the peptidase M13 family.</text>
</comment>
<evidence type="ECO:0000259" key="8">
    <source>
        <dbReference type="Pfam" id="PF01431"/>
    </source>
</evidence>
<dbReference type="InterPro" id="IPR018497">
    <property type="entry name" value="Peptidase_M13_C"/>
</dbReference>
<dbReference type="PANTHER" id="PTHR11733">
    <property type="entry name" value="ZINC METALLOPROTEASE FAMILY M13 NEPRILYSIN-RELATED"/>
    <property type="match status" value="1"/>
</dbReference>
<name>A0A3G5AAB2_9VIRU</name>
<dbReference type="Pfam" id="PF05649">
    <property type="entry name" value="Peptidase_M13_N"/>
    <property type="match status" value="1"/>
</dbReference>
<dbReference type="EMBL" id="MK072389">
    <property type="protein sequence ID" value="AYV83454.1"/>
    <property type="molecule type" value="Genomic_DNA"/>
</dbReference>
<gene>
    <name evidence="10" type="ORF">Hyperionvirus7_25</name>
</gene>
<dbReference type="GO" id="GO:0004222">
    <property type="term" value="F:metalloendopeptidase activity"/>
    <property type="evidence" value="ECO:0007669"/>
    <property type="project" value="InterPro"/>
</dbReference>
<organism evidence="10">
    <name type="scientific">Hyperionvirus sp</name>
    <dbReference type="NCBI Taxonomy" id="2487770"/>
    <lineage>
        <taxon>Viruses</taxon>
        <taxon>Varidnaviria</taxon>
        <taxon>Bamfordvirae</taxon>
        <taxon>Nucleocytoviricota</taxon>
        <taxon>Megaviricetes</taxon>
        <taxon>Imitervirales</taxon>
        <taxon>Mimiviridae</taxon>
        <taxon>Klosneuvirinae</taxon>
    </lineage>
</organism>
<feature type="domain" description="Peptidase M13 N-terminal" evidence="9">
    <location>
        <begin position="12"/>
        <end position="361"/>
    </location>
</feature>
<dbReference type="Gene3D" id="3.40.390.10">
    <property type="entry name" value="Collagenase (Catalytic Domain)"/>
    <property type="match status" value="1"/>
</dbReference>
<dbReference type="InterPro" id="IPR024079">
    <property type="entry name" value="MetalloPept_cat_dom_sf"/>
</dbReference>
<evidence type="ECO:0000256" key="6">
    <source>
        <dbReference type="ARBA" id="ARBA00022833"/>
    </source>
</evidence>
<dbReference type="Pfam" id="PF01431">
    <property type="entry name" value="Peptidase_M13"/>
    <property type="match status" value="1"/>
</dbReference>
<keyword evidence="5" id="KW-0378">Hydrolase</keyword>
<dbReference type="Gene3D" id="1.10.1380.10">
    <property type="entry name" value="Neutral endopeptidase , domain2"/>
    <property type="match status" value="1"/>
</dbReference>
<evidence type="ECO:0000313" key="10">
    <source>
        <dbReference type="EMBL" id="AYV83454.1"/>
    </source>
</evidence>
<dbReference type="InterPro" id="IPR042089">
    <property type="entry name" value="Peptidase_M13_dom_2"/>
</dbReference>
<keyword evidence="4" id="KW-0479">Metal-binding</keyword>
<evidence type="ECO:0000256" key="7">
    <source>
        <dbReference type="ARBA" id="ARBA00023049"/>
    </source>
</evidence>